<sequence length="162" mass="17980">MCKLSPLESTASPVEVGTRTGPDAEPRTAHFTAKTYGACHVSLPTARDPLPTLSQISSPIQRLEIDPKLFLVREVYRWPLDAGGRQIAVFFVFFGRKKAAYRRLCSAICSRPPLRRPALALLLLLPIWYIEAPPIARESKSPCRGDVLSCLPWIFLLVVGLP</sequence>
<keyword evidence="3" id="KW-1185">Reference proteome</keyword>
<dbReference type="EMBL" id="JAQQAF010000002">
    <property type="protein sequence ID" value="KAJ8506467.1"/>
    <property type="molecule type" value="Genomic_DNA"/>
</dbReference>
<gene>
    <name evidence="2" type="ORF">OPV22_007353</name>
</gene>
<evidence type="ECO:0000313" key="2">
    <source>
        <dbReference type="EMBL" id="KAJ8506467.1"/>
    </source>
</evidence>
<dbReference type="AlphaFoldDB" id="A0AAV8QE84"/>
<organism evidence="2 3">
    <name type="scientific">Ensete ventricosum</name>
    <name type="common">Abyssinian banana</name>
    <name type="synonym">Musa ensete</name>
    <dbReference type="NCBI Taxonomy" id="4639"/>
    <lineage>
        <taxon>Eukaryota</taxon>
        <taxon>Viridiplantae</taxon>
        <taxon>Streptophyta</taxon>
        <taxon>Embryophyta</taxon>
        <taxon>Tracheophyta</taxon>
        <taxon>Spermatophyta</taxon>
        <taxon>Magnoliopsida</taxon>
        <taxon>Liliopsida</taxon>
        <taxon>Zingiberales</taxon>
        <taxon>Musaceae</taxon>
        <taxon>Ensete</taxon>
    </lineage>
</organism>
<accession>A0AAV8QE84</accession>
<evidence type="ECO:0000256" key="1">
    <source>
        <dbReference type="SAM" id="MobiDB-lite"/>
    </source>
</evidence>
<evidence type="ECO:0000313" key="3">
    <source>
        <dbReference type="Proteomes" id="UP001222027"/>
    </source>
</evidence>
<feature type="region of interest" description="Disordered" evidence="1">
    <location>
        <begin position="1"/>
        <end position="26"/>
    </location>
</feature>
<reference evidence="2 3" key="1">
    <citation type="submission" date="2022-12" db="EMBL/GenBank/DDBJ databases">
        <title>Chromosome-scale assembly of the Ensete ventricosum genome.</title>
        <authorList>
            <person name="Dussert Y."/>
            <person name="Stocks J."/>
            <person name="Wendawek A."/>
            <person name="Woldeyes F."/>
            <person name="Nichols R.A."/>
            <person name="Borrell J.S."/>
        </authorList>
    </citation>
    <scope>NUCLEOTIDE SEQUENCE [LARGE SCALE GENOMIC DNA]</scope>
    <source>
        <strain evidence="3">cv. Maze</strain>
        <tissue evidence="2">Seeds</tissue>
    </source>
</reference>
<name>A0AAV8QE84_ENSVE</name>
<proteinExistence type="predicted"/>
<comment type="caution">
    <text evidence="2">The sequence shown here is derived from an EMBL/GenBank/DDBJ whole genome shotgun (WGS) entry which is preliminary data.</text>
</comment>
<protein>
    <submittedName>
        <fullName evidence="2">Uncharacterized protein</fullName>
    </submittedName>
</protein>
<dbReference type="Proteomes" id="UP001222027">
    <property type="component" value="Unassembled WGS sequence"/>
</dbReference>